<dbReference type="InterPro" id="IPR014756">
    <property type="entry name" value="Ig_E-set"/>
</dbReference>
<dbReference type="OrthoDB" id="2333384at2759"/>
<sequence length="403" mass="44812">MFSRNAEAYDLRLDQACVFIQDDSTCVKGKFHIYLPRSASLKDIRVKLIGSMNLPRDDSLFEKTREILTLLSDHALGSSKTLNSFQLSAGNYEFPFSIPLPSAMTDTVTGPKHMYQMYYVQATIERRFRYNTVVSQPIRIYHPPVLGQLMPSDPMTLEGQTKTDIQYCISMPDLNVPFASSFTVNCWIAPLSKNLKLRNVSLAVIEKHYLRVTATAAESVMHNVMTRNWTRTSTIFSAEQKFSGVTGSPDDLSPEWSLDLPVHLPDSFDLASQSVSTSSINIIHEVVVQAEFENTEIHAVVKMDAKIPFSIYMTPAVIGEDATIHNQSIECFSNIGETPPPYGDHKADAILLAWEGNLRRLGLETSPSFSDQCCQLELANASSQYIGSSASIEPPAYGSYPTA</sequence>
<dbReference type="EMBL" id="JAPQKI010000003">
    <property type="protein sequence ID" value="KAJ5109614.1"/>
    <property type="molecule type" value="Genomic_DNA"/>
</dbReference>
<reference evidence="5" key="2">
    <citation type="journal article" date="2023" name="IMA Fungus">
        <title>Comparative genomic study of the Penicillium genus elucidates a diverse pangenome and 15 lateral gene transfer events.</title>
        <authorList>
            <person name="Petersen C."/>
            <person name="Sorensen T."/>
            <person name="Nielsen M.R."/>
            <person name="Sondergaard T.E."/>
            <person name="Sorensen J.L."/>
            <person name="Fitzpatrick D.A."/>
            <person name="Frisvad J.C."/>
            <person name="Nielsen K.L."/>
        </authorList>
    </citation>
    <scope>NUCLEOTIDE SEQUENCE</scope>
    <source>
        <strain evidence="5">IBT 30761</strain>
    </source>
</reference>
<keyword evidence="6" id="KW-1185">Reference proteome</keyword>
<dbReference type="PANTHER" id="PTHR11188:SF17">
    <property type="entry name" value="FI21816P1"/>
    <property type="match status" value="1"/>
</dbReference>
<dbReference type="Gene3D" id="2.60.40.640">
    <property type="match status" value="1"/>
</dbReference>
<name>A0A9W9G011_9EURO</name>
<dbReference type="InterPro" id="IPR011021">
    <property type="entry name" value="Arrestin-like_N"/>
</dbReference>
<dbReference type="GO" id="GO:0031625">
    <property type="term" value="F:ubiquitin protein ligase binding"/>
    <property type="evidence" value="ECO:0007669"/>
    <property type="project" value="TreeGrafter"/>
</dbReference>
<comment type="caution">
    <text evidence="5">The sequence shown here is derived from an EMBL/GenBank/DDBJ whole genome shotgun (WGS) entry which is preliminary data.</text>
</comment>
<evidence type="ECO:0000313" key="6">
    <source>
        <dbReference type="Proteomes" id="UP001149074"/>
    </source>
</evidence>
<dbReference type="InterPro" id="IPR050357">
    <property type="entry name" value="Arrestin_domain-protein"/>
</dbReference>
<dbReference type="GO" id="GO:0030674">
    <property type="term" value="F:protein-macromolecule adaptor activity"/>
    <property type="evidence" value="ECO:0007669"/>
    <property type="project" value="TreeGrafter"/>
</dbReference>
<proteinExistence type="inferred from homology"/>
<organism evidence="5 6">
    <name type="scientific">Penicillium argentinense</name>
    <dbReference type="NCBI Taxonomy" id="1131581"/>
    <lineage>
        <taxon>Eukaryota</taxon>
        <taxon>Fungi</taxon>
        <taxon>Dikarya</taxon>
        <taxon>Ascomycota</taxon>
        <taxon>Pezizomycotina</taxon>
        <taxon>Eurotiomycetes</taxon>
        <taxon>Eurotiomycetidae</taxon>
        <taxon>Eurotiales</taxon>
        <taxon>Aspergillaceae</taxon>
        <taxon>Penicillium</taxon>
    </lineage>
</organism>
<evidence type="ECO:0000256" key="3">
    <source>
        <dbReference type="ARBA" id="ARBA00038766"/>
    </source>
</evidence>
<reference evidence="5" key="1">
    <citation type="submission" date="2022-11" db="EMBL/GenBank/DDBJ databases">
        <authorList>
            <person name="Petersen C."/>
        </authorList>
    </citation>
    <scope>NUCLEOTIDE SEQUENCE</scope>
    <source>
        <strain evidence="5">IBT 30761</strain>
    </source>
</reference>
<dbReference type="GeneID" id="81353732"/>
<dbReference type="GO" id="GO:0005886">
    <property type="term" value="C:plasma membrane"/>
    <property type="evidence" value="ECO:0007669"/>
    <property type="project" value="TreeGrafter"/>
</dbReference>
<comment type="subunit">
    <text evidence="3">Interacts with hulA.</text>
</comment>
<evidence type="ECO:0000259" key="4">
    <source>
        <dbReference type="Pfam" id="PF00339"/>
    </source>
</evidence>
<dbReference type="GO" id="GO:0070086">
    <property type="term" value="P:ubiquitin-dependent endocytosis"/>
    <property type="evidence" value="ECO:0007669"/>
    <property type="project" value="TreeGrafter"/>
</dbReference>
<dbReference type="InterPro" id="IPR014752">
    <property type="entry name" value="Arrestin-like_C"/>
</dbReference>
<dbReference type="AlphaFoldDB" id="A0A9W9G011"/>
<dbReference type="GO" id="GO:0005829">
    <property type="term" value="C:cytosol"/>
    <property type="evidence" value="ECO:0007669"/>
    <property type="project" value="TreeGrafter"/>
</dbReference>
<dbReference type="SUPFAM" id="SSF81296">
    <property type="entry name" value="E set domains"/>
    <property type="match status" value="1"/>
</dbReference>
<protein>
    <recommendedName>
        <fullName evidence="4">Arrestin-like N-terminal domain-containing protein</fullName>
    </recommendedName>
</protein>
<accession>A0A9W9G011</accession>
<dbReference type="PANTHER" id="PTHR11188">
    <property type="entry name" value="ARRESTIN DOMAIN CONTAINING PROTEIN"/>
    <property type="match status" value="1"/>
</dbReference>
<evidence type="ECO:0000256" key="1">
    <source>
        <dbReference type="ARBA" id="ARBA00005298"/>
    </source>
</evidence>
<evidence type="ECO:0000256" key="2">
    <source>
        <dbReference type="ARBA" id="ARBA00022786"/>
    </source>
</evidence>
<dbReference type="Proteomes" id="UP001149074">
    <property type="component" value="Unassembled WGS sequence"/>
</dbReference>
<dbReference type="Pfam" id="PF00339">
    <property type="entry name" value="Arrestin_N"/>
    <property type="match status" value="1"/>
</dbReference>
<comment type="similarity">
    <text evidence="1">Belongs to the arrestin family.</text>
</comment>
<evidence type="ECO:0000313" key="5">
    <source>
        <dbReference type="EMBL" id="KAJ5109614.1"/>
    </source>
</evidence>
<dbReference type="RefSeq" id="XP_056477725.1">
    <property type="nucleotide sequence ID" value="XM_056614753.1"/>
</dbReference>
<feature type="domain" description="Arrestin-like N-terminal" evidence="4">
    <location>
        <begin position="27"/>
        <end position="139"/>
    </location>
</feature>
<keyword evidence="2" id="KW-0833">Ubl conjugation pathway</keyword>
<gene>
    <name evidence="5" type="ORF">N7532_002259</name>
</gene>